<dbReference type="PANTHER" id="PTHR33607:SF2">
    <property type="entry name" value="ENDONUCLEASE-1"/>
    <property type="match status" value="1"/>
</dbReference>
<evidence type="ECO:0000313" key="4">
    <source>
        <dbReference type="EMBL" id="PHQ14463.1"/>
    </source>
</evidence>
<dbReference type="PANTHER" id="PTHR33607">
    <property type="entry name" value="ENDONUCLEASE-1"/>
    <property type="match status" value="1"/>
</dbReference>
<accession>A0A2G1UJ04</accession>
<comment type="caution">
    <text evidence="4">The sequence shown here is derived from an EMBL/GenBank/DDBJ whole genome shotgun (WGS) entry which is preliminary data.</text>
</comment>
<proteinExistence type="inferred from homology"/>
<dbReference type="InterPro" id="IPR044925">
    <property type="entry name" value="His-Me_finger_sf"/>
</dbReference>
<organism evidence="4 5">
    <name type="scientific">Marinobacter profundi</name>
    <dbReference type="NCBI Taxonomy" id="2666256"/>
    <lineage>
        <taxon>Bacteria</taxon>
        <taxon>Pseudomonadati</taxon>
        <taxon>Pseudomonadota</taxon>
        <taxon>Gammaproteobacteria</taxon>
        <taxon>Pseudomonadales</taxon>
        <taxon>Marinobacteraceae</taxon>
        <taxon>Marinobacter</taxon>
    </lineage>
</organism>
<evidence type="ECO:0000313" key="5">
    <source>
        <dbReference type="Proteomes" id="UP000231409"/>
    </source>
</evidence>
<name>A0A2G1UJ04_9GAMM</name>
<dbReference type="Pfam" id="PF04231">
    <property type="entry name" value="Endonuclease_1"/>
    <property type="match status" value="1"/>
</dbReference>
<dbReference type="GO" id="GO:0004519">
    <property type="term" value="F:endonuclease activity"/>
    <property type="evidence" value="ECO:0007669"/>
    <property type="project" value="UniProtKB-KW"/>
</dbReference>
<keyword evidence="4" id="KW-0255">Endonuclease</keyword>
<dbReference type="Proteomes" id="UP000231409">
    <property type="component" value="Unassembled WGS sequence"/>
</dbReference>
<evidence type="ECO:0000256" key="2">
    <source>
        <dbReference type="ARBA" id="ARBA00022722"/>
    </source>
</evidence>
<keyword evidence="3" id="KW-0378">Hydrolase</keyword>
<gene>
    <name evidence="4" type="ORF">CLH61_13670</name>
</gene>
<evidence type="ECO:0000256" key="3">
    <source>
        <dbReference type="ARBA" id="ARBA00022801"/>
    </source>
</evidence>
<sequence>MTRLLLASALVALPLAGASQNTRFSDPDTVIKEQFWGQLYRSGGTSFFCNKTFTSKGFLLTDGYIYPLSHVRSALRCGTPSQCSQDPRYQQIASDLHNIVPVHARIELRRRNAIYEELDDGIEVRECGIRESAQFMEPPAGVKGDIARAVGYMVDAYSLPWVGADTVFKAWNEQDPPDDRELTRHRQIVELQGNENRFVTDPGSLARL</sequence>
<dbReference type="EMBL" id="NTFH01000010">
    <property type="protein sequence ID" value="PHQ14463.1"/>
    <property type="molecule type" value="Genomic_DNA"/>
</dbReference>
<dbReference type="SUPFAM" id="SSF54060">
    <property type="entry name" value="His-Me finger endonucleases"/>
    <property type="match status" value="1"/>
</dbReference>
<comment type="similarity">
    <text evidence="1">Belongs to the EndA/NucM nuclease family.</text>
</comment>
<dbReference type="GO" id="GO:0016787">
    <property type="term" value="F:hydrolase activity"/>
    <property type="evidence" value="ECO:0007669"/>
    <property type="project" value="UniProtKB-KW"/>
</dbReference>
<keyword evidence="2" id="KW-0540">Nuclease</keyword>
<dbReference type="AlphaFoldDB" id="A0A2G1UJ04"/>
<protein>
    <submittedName>
        <fullName evidence="4">Endonuclease I</fullName>
    </submittedName>
</protein>
<dbReference type="InterPro" id="IPR007346">
    <property type="entry name" value="Endonuclease-I"/>
</dbReference>
<evidence type="ECO:0000256" key="1">
    <source>
        <dbReference type="ARBA" id="ARBA00006429"/>
    </source>
</evidence>
<keyword evidence="5" id="KW-1185">Reference proteome</keyword>
<reference evidence="4 5" key="1">
    <citation type="submission" date="2017-09" db="EMBL/GenBank/DDBJ databases">
        <title>The draft genome sequences of Marinobacter sp. PWS21.</title>
        <authorList>
            <person name="Cao J."/>
        </authorList>
    </citation>
    <scope>NUCLEOTIDE SEQUENCE [LARGE SCALE GENOMIC DNA]</scope>
    <source>
        <strain evidence="4 5">PWS21</strain>
    </source>
</reference>